<feature type="compositionally biased region" description="Polar residues" evidence="1">
    <location>
        <begin position="1"/>
        <end position="10"/>
    </location>
</feature>
<keyword evidence="2" id="KW-1133">Transmembrane helix</keyword>
<proteinExistence type="predicted"/>
<dbReference type="InterPro" id="IPR046714">
    <property type="entry name" value="DUF6787"/>
</dbReference>
<feature type="transmembrane region" description="Helical" evidence="2">
    <location>
        <begin position="74"/>
        <end position="95"/>
    </location>
</feature>
<evidence type="ECO:0000256" key="1">
    <source>
        <dbReference type="SAM" id="MobiDB-lite"/>
    </source>
</evidence>
<sequence>MSTPEQTTLLPTHAEDSQRTSETSRVTTQEVLHWFVVLLVFALAGSTTARVVSPLLHAIGIQGGFIAGPWSFRILYFVIMTICYPFILLFFGTIFGKREYFTVIVKRMVNHLRLANLCNRGR</sequence>
<name>A0ABR2WAI4_9FUNG</name>
<dbReference type="Proteomes" id="UP001479436">
    <property type="component" value="Unassembled WGS sequence"/>
</dbReference>
<comment type="caution">
    <text evidence="4">The sequence shown here is derived from an EMBL/GenBank/DDBJ whole genome shotgun (WGS) entry which is preliminary data.</text>
</comment>
<keyword evidence="2" id="KW-0472">Membrane</keyword>
<evidence type="ECO:0000259" key="3">
    <source>
        <dbReference type="Pfam" id="PF20584"/>
    </source>
</evidence>
<dbReference type="Pfam" id="PF20584">
    <property type="entry name" value="DUF6787"/>
    <property type="match status" value="1"/>
</dbReference>
<evidence type="ECO:0000313" key="4">
    <source>
        <dbReference type="EMBL" id="KAK9728698.1"/>
    </source>
</evidence>
<dbReference type="EMBL" id="JASJQH010006892">
    <property type="protein sequence ID" value="KAK9728698.1"/>
    <property type="molecule type" value="Genomic_DNA"/>
</dbReference>
<evidence type="ECO:0000313" key="5">
    <source>
        <dbReference type="Proteomes" id="UP001479436"/>
    </source>
</evidence>
<protein>
    <recommendedName>
        <fullName evidence="3">DUF6787 domain-containing protein</fullName>
    </recommendedName>
</protein>
<accession>A0ABR2WAI4</accession>
<reference evidence="4 5" key="1">
    <citation type="submission" date="2023-04" db="EMBL/GenBank/DDBJ databases">
        <title>Genome of Basidiobolus ranarum AG-B5.</title>
        <authorList>
            <person name="Stajich J.E."/>
            <person name="Carter-House D."/>
            <person name="Gryganskyi A."/>
        </authorList>
    </citation>
    <scope>NUCLEOTIDE SEQUENCE [LARGE SCALE GENOMIC DNA]</scope>
    <source>
        <strain evidence="4 5">AG-B5</strain>
    </source>
</reference>
<keyword evidence="2" id="KW-0812">Transmembrane</keyword>
<feature type="domain" description="DUF6787" evidence="3">
    <location>
        <begin position="36"/>
        <end position="113"/>
    </location>
</feature>
<gene>
    <name evidence="4" type="ORF">K7432_000844</name>
</gene>
<organism evidence="4 5">
    <name type="scientific">Basidiobolus ranarum</name>
    <dbReference type="NCBI Taxonomy" id="34480"/>
    <lineage>
        <taxon>Eukaryota</taxon>
        <taxon>Fungi</taxon>
        <taxon>Fungi incertae sedis</taxon>
        <taxon>Zoopagomycota</taxon>
        <taxon>Entomophthoromycotina</taxon>
        <taxon>Basidiobolomycetes</taxon>
        <taxon>Basidiobolales</taxon>
        <taxon>Basidiobolaceae</taxon>
        <taxon>Basidiobolus</taxon>
    </lineage>
</organism>
<feature type="region of interest" description="Disordered" evidence="1">
    <location>
        <begin position="1"/>
        <end position="22"/>
    </location>
</feature>
<evidence type="ECO:0000256" key="2">
    <source>
        <dbReference type="SAM" id="Phobius"/>
    </source>
</evidence>
<feature type="transmembrane region" description="Helical" evidence="2">
    <location>
        <begin position="31"/>
        <end position="53"/>
    </location>
</feature>
<keyword evidence="5" id="KW-1185">Reference proteome</keyword>